<dbReference type="STRING" id="1121428.DESHY_10098"/>
<dbReference type="InterPro" id="IPR051542">
    <property type="entry name" value="Hydrogenase_cytochrome"/>
</dbReference>
<feature type="domain" description="Cytochrome b561 bacterial/Ni-hydrogenase" evidence="7">
    <location>
        <begin position="7"/>
        <end position="196"/>
    </location>
</feature>
<evidence type="ECO:0000256" key="3">
    <source>
        <dbReference type="ARBA" id="ARBA00022692"/>
    </source>
</evidence>
<evidence type="ECO:0000256" key="6">
    <source>
        <dbReference type="SAM" id="Phobius"/>
    </source>
</evidence>
<accession>K8E669</accession>
<dbReference type="InterPro" id="IPR016174">
    <property type="entry name" value="Di-haem_cyt_TM"/>
</dbReference>
<dbReference type="Gene3D" id="1.20.950.20">
    <property type="entry name" value="Transmembrane di-heme cytochromes, Chain C"/>
    <property type="match status" value="1"/>
</dbReference>
<proteinExistence type="predicted"/>
<dbReference type="PANTHER" id="PTHR30485">
    <property type="entry name" value="NI/FE-HYDROGENASE 1 B-TYPE CYTOCHROME SUBUNIT"/>
    <property type="match status" value="1"/>
</dbReference>
<dbReference type="SUPFAM" id="SSF81342">
    <property type="entry name" value="Transmembrane di-heme cytochromes"/>
    <property type="match status" value="1"/>
</dbReference>
<keyword evidence="2" id="KW-1003">Cell membrane</keyword>
<dbReference type="GO" id="GO:0020037">
    <property type="term" value="F:heme binding"/>
    <property type="evidence" value="ECO:0007669"/>
    <property type="project" value="TreeGrafter"/>
</dbReference>
<evidence type="ECO:0000313" key="9">
    <source>
        <dbReference type="Proteomes" id="UP000009315"/>
    </source>
</evidence>
<protein>
    <recommendedName>
        <fullName evidence="7">Cytochrome b561 bacterial/Ni-hydrogenase domain-containing protein</fullName>
    </recommendedName>
</protein>
<dbReference type="GO" id="GO:0022904">
    <property type="term" value="P:respiratory electron transport chain"/>
    <property type="evidence" value="ECO:0007669"/>
    <property type="project" value="InterPro"/>
</dbReference>
<feature type="transmembrane region" description="Helical" evidence="6">
    <location>
        <begin position="122"/>
        <end position="142"/>
    </location>
</feature>
<organism evidence="8 9">
    <name type="scientific">Desulforamulus hydrothermalis Lam5 = DSM 18033</name>
    <dbReference type="NCBI Taxonomy" id="1121428"/>
    <lineage>
        <taxon>Bacteria</taxon>
        <taxon>Bacillati</taxon>
        <taxon>Bacillota</taxon>
        <taxon>Clostridia</taxon>
        <taxon>Eubacteriales</taxon>
        <taxon>Peptococcaceae</taxon>
        <taxon>Desulforamulus</taxon>
    </lineage>
</organism>
<dbReference type="GO" id="GO:0005886">
    <property type="term" value="C:plasma membrane"/>
    <property type="evidence" value="ECO:0007669"/>
    <property type="project" value="UniProtKB-SubCell"/>
</dbReference>
<dbReference type="RefSeq" id="WP_008409600.1">
    <property type="nucleotide sequence ID" value="NZ_CAOS01000001.1"/>
</dbReference>
<dbReference type="EMBL" id="CAOS01000001">
    <property type="protein sequence ID" value="CCO06938.1"/>
    <property type="molecule type" value="Genomic_DNA"/>
</dbReference>
<evidence type="ECO:0000313" key="8">
    <source>
        <dbReference type="EMBL" id="CCO06938.1"/>
    </source>
</evidence>
<feature type="transmembrane region" description="Helical" evidence="6">
    <location>
        <begin position="12"/>
        <end position="34"/>
    </location>
</feature>
<feature type="transmembrane region" description="Helical" evidence="6">
    <location>
        <begin position="54"/>
        <end position="81"/>
    </location>
</feature>
<gene>
    <name evidence="8" type="ORF">DESHY_10098</name>
</gene>
<dbReference type="InterPro" id="IPR011577">
    <property type="entry name" value="Cyt_b561_bac/Ni-Hgenase"/>
</dbReference>
<reference evidence="8 9" key="1">
    <citation type="journal article" date="2013" name="Genome Announc.">
        <title>Genome Sequence of the Sulfate-Reducing Bacterium Desulfotomaculum hydrothermale Lam5(T).</title>
        <authorList>
            <person name="Amin O."/>
            <person name="Fardeau M.L."/>
            <person name="Valette O."/>
            <person name="Hirschler-Rea A."/>
            <person name="Barbe V."/>
            <person name="Medigue C."/>
            <person name="Vacherie B."/>
            <person name="Ollivier B."/>
            <person name="Bertin P.N."/>
            <person name="Dolla A."/>
        </authorList>
    </citation>
    <scope>NUCLEOTIDE SEQUENCE [LARGE SCALE GENOMIC DNA]</scope>
    <source>
        <strain evidence="9">Lam5 / DSM 18033</strain>
    </source>
</reference>
<feature type="transmembrane region" description="Helical" evidence="6">
    <location>
        <begin position="162"/>
        <end position="183"/>
    </location>
</feature>
<keyword evidence="3 6" id="KW-0812">Transmembrane</keyword>
<comment type="subcellular location">
    <subcellularLocation>
        <location evidence="1">Cell membrane</location>
        <topology evidence="1">Multi-pass membrane protein</topology>
    </subcellularLocation>
</comment>
<keyword evidence="9" id="KW-1185">Reference proteome</keyword>
<keyword evidence="4 6" id="KW-1133">Transmembrane helix</keyword>
<evidence type="ECO:0000256" key="1">
    <source>
        <dbReference type="ARBA" id="ARBA00004651"/>
    </source>
</evidence>
<sequence length="221" mass="25170">MGKKIKRHGFPVLFVHWTVALSTFLLIVTGFGQMPMYKRYKIADLPGLGWTADYSITLVIHYLAAAVLMLAVAYHIVYHVLRREYDIMPRRGDVKASYEIIKAMLLKKPEPPSDKYLAEQRLAYAFIGGNLLVIIITGIVKMLKNLPRVDMPAALIVWTNNFHTLASILLVAGIVGHLAAFLFKENRALLPGMFTGKIDLNYAKHRHSIWFKKVFKDKEDM</sequence>
<evidence type="ECO:0000256" key="4">
    <source>
        <dbReference type="ARBA" id="ARBA00022989"/>
    </source>
</evidence>
<dbReference type="Pfam" id="PF01292">
    <property type="entry name" value="Ni_hydr_CYTB"/>
    <property type="match status" value="1"/>
</dbReference>
<evidence type="ECO:0000256" key="2">
    <source>
        <dbReference type="ARBA" id="ARBA00022475"/>
    </source>
</evidence>
<dbReference type="GO" id="GO:0009055">
    <property type="term" value="F:electron transfer activity"/>
    <property type="evidence" value="ECO:0007669"/>
    <property type="project" value="InterPro"/>
</dbReference>
<dbReference type="OrthoDB" id="9787143at2"/>
<dbReference type="AlphaFoldDB" id="K8E669"/>
<keyword evidence="5 6" id="KW-0472">Membrane</keyword>
<dbReference type="Proteomes" id="UP000009315">
    <property type="component" value="Unassembled WGS sequence"/>
</dbReference>
<dbReference type="PANTHER" id="PTHR30485:SF1">
    <property type="entry name" value="CYTOCHROME YDHU-RELATED"/>
    <property type="match status" value="1"/>
</dbReference>
<name>K8E669_9FIRM</name>
<comment type="caution">
    <text evidence="8">The sequence shown here is derived from an EMBL/GenBank/DDBJ whole genome shotgun (WGS) entry which is preliminary data.</text>
</comment>
<evidence type="ECO:0000256" key="5">
    <source>
        <dbReference type="ARBA" id="ARBA00023136"/>
    </source>
</evidence>
<evidence type="ECO:0000259" key="7">
    <source>
        <dbReference type="Pfam" id="PF01292"/>
    </source>
</evidence>
<dbReference type="eggNOG" id="COG2864">
    <property type="taxonomic scope" value="Bacteria"/>
</dbReference>